<proteinExistence type="predicted"/>
<evidence type="ECO:0000259" key="1">
    <source>
        <dbReference type="Pfam" id="PF13622"/>
    </source>
</evidence>
<sequence>MTTAVETETPLAYFIPLGGGRYRATEAVSGAWNEAEQHISSPLGLMVHAVEQEAAARRPDPLQLCRLSFDIFGTVPVGEVQIEIEVIRPGRTIELVEARMSYGEKTIVVLRAWGLAEFDTRSVEGSSLPGIPSPEQMPAWDASTIWPGGFIASTSGNRDYQEPGRSRAWIRSPLPLLQGEEASSFAKFCALLDTANGIAVRQKPEEVAFPNVDLTVSFFRLPEGEEVGFDTHVSFGPTGLGLTHTIVHDIHGPVGALTQQLTVRT</sequence>
<dbReference type="InterPro" id="IPR049449">
    <property type="entry name" value="TesB_ACOT8-like_N"/>
</dbReference>
<protein>
    <submittedName>
        <fullName evidence="3">Thioesterase family protein</fullName>
    </submittedName>
</protein>
<dbReference type="Gene3D" id="2.40.160.210">
    <property type="entry name" value="Acyl-CoA thioesterase, double hotdog domain"/>
    <property type="match status" value="1"/>
</dbReference>
<feature type="domain" description="Acyl-CoA thioesterase-like N-terminal HotDog" evidence="1">
    <location>
        <begin position="30"/>
        <end position="113"/>
    </location>
</feature>
<evidence type="ECO:0000313" key="3">
    <source>
        <dbReference type="EMBL" id="NLS11133.1"/>
    </source>
</evidence>
<accession>A0A7X8TLY3</accession>
<name>A0A7X8TLY3_9MICC</name>
<dbReference type="Pfam" id="PF20789">
    <property type="entry name" value="4HBT_3C"/>
    <property type="match status" value="1"/>
</dbReference>
<dbReference type="SUPFAM" id="SSF54637">
    <property type="entry name" value="Thioesterase/thiol ester dehydrase-isomerase"/>
    <property type="match status" value="1"/>
</dbReference>
<comment type="caution">
    <text evidence="3">The sequence shown here is derived from an EMBL/GenBank/DDBJ whole genome shotgun (WGS) entry which is preliminary data.</text>
</comment>
<dbReference type="AlphaFoldDB" id="A0A7X8TLY3"/>
<dbReference type="InterPro" id="IPR029069">
    <property type="entry name" value="HotDog_dom_sf"/>
</dbReference>
<feature type="domain" description="Acyl-CoA thioesterase-like C-terminal" evidence="2">
    <location>
        <begin position="152"/>
        <end position="263"/>
    </location>
</feature>
<dbReference type="InterPro" id="IPR049450">
    <property type="entry name" value="ACOT8-like_C"/>
</dbReference>
<evidence type="ECO:0000259" key="2">
    <source>
        <dbReference type="Pfam" id="PF20789"/>
    </source>
</evidence>
<dbReference type="EMBL" id="JABAHY010000024">
    <property type="protein sequence ID" value="NLS11133.1"/>
    <property type="molecule type" value="Genomic_DNA"/>
</dbReference>
<organism evidence="3 4">
    <name type="scientific">Nesterenkonia sedimenti</name>
    <dbReference type="NCBI Taxonomy" id="1463632"/>
    <lineage>
        <taxon>Bacteria</taxon>
        <taxon>Bacillati</taxon>
        <taxon>Actinomycetota</taxon>
        <taxon>Actinomycetes</taxon>
        <taxon>Micrococcales</taxon>
        <taxon>Micrococcaceae</taxon>
        <taxon>Nesterenkonia</taxon>
    </lineage>
</organism>
<dbReference type="Pfam" id="PF13622">
    <property type="entry name" value="4HBT_3"/>
    <property type="match status" value="1"/>
</dbReference>
<keyword evidence="4" id="KW-1185">Reference proteome</keyword>
<dbReference type="InterPro" id="IPR042171">
    <property type="entry name" value="Acyl-CoA_hotdog"/>
</dbReference>
<dbReference type="RefSeq" id="WP_168888619.1">
    <property type="nucleotide sequence ID" value="NZ_JABAHY010000024.1"/>
</dbReference>
<evidence type="ECO:0000313" key="4">
    <source>
        <dbReference type="Proteomes" id="UP000523139"/>
    </source>
</evidence>
<reference evidence="3 4" key="1">
    <citation type="submission" date="2020-04" db="EMBL/GenBank/DDBJ databases">
        <title>Nesterenkonia sp. nov., isolated from marine sediment.</title>
        <authorList>
            <person name="Zhang G."/>
        </authorList>
    </citation>
    <scope>NUCLEOTIDE SEQUENCE [LARGE SCALE GENOMIC DNA]</scope>
    <source>
        <strain evidence="3 4">MY13</strain>
    </source>
</reference>
<dbReference type="Proteomes" id="UP000523139">
    <property type="component" value="Unassembled WGS sequence"/>
</dbReference>
<gene>
    <name evidence="3" type="ORF">HGQ17_14225</name>
</gene>